<proteinExistence type="predicted"/>
<sequence>MCIRGTGQQHAFGSRARKATPPLRTRVPSPGPAVLDLTRSSPAAPVSPPRGAPSPPPLPHLAPPSTASALGQRTTAPLPRPGQQPAVPVPGLAPPPDAADPESESDFGNEVPLHLKYDPVQHANVAVNAHLYITDELPAREHWARLLDVVDTIVRDARHDLPPSPERDHSLYTIKTLIGEMLANAEVG</sequence>
<accession>A0A0P9GZF8</accession>
<keyword evidence="3" id="KW-1185">Reference proteome</keyword>
<feature type="compositionally biased region" description="Pro residues" evidence="1">
    <location>
        <begin position="78"/>
        <end position="98"/>
    </location>
</feature>
<organism evidence="2 3">
    <name type="scientific">Rhodotorula graminis (strain WP1)</name>
    <dbReference type="NCBI Taxonomy" id="578459"/>
    <lineage>
        <taxon>Eukaryota</taxon>
        <taxon>Fungi</taxon>
        <taxon>Dikarya</taxon>
        <taxon>Basidiomycota</taxon>
        <taxon>Pucciniomycotina</taxon>
        <taxon>Microbotryomycetes</taxon>
        <taxon>Sporidiobolales</taxon>
        <taxon>Sporidiobolaceae</taxon>
        <taxon>Rhodotorula</taxon>
    </lineage>
</organism>
<dbReference type="GeneID" id="28975228"/>
<feature type="compositionally biased region" description="Polar residues" evidence="1">
    <location>
        <begin position="1"/>
        <end position="11"/>
    </location>
</feature>
<feature type="region of interest" description="Disordered" evidence="1">
    <location>
        <begin position="1"/>
        <end position="110"/>
    </location>
</feature>
<evidence type="ECO:0000313" key="2">
    <source>
        <dbReference type="EMBL" id="KPV72785.1"/>
    </source>
</evidence>
<dbReference type="Proteomes" id="UP000053890">
    <property type="component" value="Unassembled WGS sequence"/>
</dbReference>
<evidence type="ECO:0000256" key="1">
    <source>
        <dbReference type="SAM" id="MobiDB-lite"/>
    </source>
</evidence>
<dbReference type="RefSeq" id="XP_018268834.1">
    <property type="nucleotide sequence ID" value="XM_018414780.1"/>
</dbReference>
<gene>
    <name evidence="2" type="ORF">RHOBADRAFT_46378</name>
</gene>
<reference evidence="2 3" key="1">
    <citation type="journal article" date="2015" name="Front. Microbiol.">
        <title>Genome sequence of the plant growth promoting endophytic yeast Rhodotorula graminis WP1.</title>
        <authorList>
            <person name="Firrincieli A."/>
            <person name="Otillar R."/>
            <person name="Salamov A."/>
            <person name="Schmutz J."/>
            <person name="Khan Z."/>
            <person name="Redman R.S."/>
            <person name="Fleck N.D."/>
            <person name="Lindquist E."/>
            <person name="Grigoriev I.V."/>
            <person name="Doty S.L."/>
        </authorList>
    </citation>
    <scope>NUCLEOTIDE SEQUENCE [LARGE SCALE GENOMIC DNA]</scope>
    <source>
        <strain evidence="2 3">WP1</strain>
    </source>
</reference>
<dbReference type="AlphaFoldDB" id="A0A0P9GZF8"/>
<name>A0A0P9GZF8_RHOGW</name>
<dbReference type="EMBL" id="KQ474085">
    <property type="protein sequence ID" value="KPV72785.1"/>
    <property type="molecule type" value="Genomic_DNA"/>
</dbReference>
<feature type="compositionally biased region" description="Pro residues" evidence="1">
    <location>
        <begin position="45"/>
        <end position="62"/>
    </location>
</feature>
<evidence type="ECO:0000313" key="3">
    <source>
        <dbReference type="Proteomes" id="UP000053890"/>
    </source>
</evidence>
<protein>
    <submittedName>
        <fullName evidence="2">Uncharacterized protein</fullName>
    </submittedName>
</protein>